<comment type="caution">
    <text evidence="2">The sequence shown here is derived from an EMBL/GenBank/DDBJ whole genome shotgun (WGS) entry which is preliminary data.</text>
</comment>
<dbReference type="OrthoDB" id="9761586at2"/>
<evidence type="ECO:0000259" key="1">
    <source>
        <dbReference type="Pfam" id="PF02538"/>
    </source>
</evidence>
<dbReference type="RefSeq" id="WP_071832828.1">
    <property type="nucleotide sequence ID" value="NZ_LSRP01000080.1"/>
</dbReference>
<name>A0A657LU23_9HYPH</name>
<evidence type="ECO:0000313" key="3">
    <source>
        <dbReference type="Proteomes" id="UP000182661"/>
    </source>
</evidence>
<keyword evidence="3" id="KW-1185">Reference proteome</keyword>
<protein>
    <submittedName>
        <fullName evidence="2">Methylhydantoinase</fullName>
    </submittedName>
</protein>
<dbReference type="InterPro" id="IPR003692">
    <property type="entry name" value="Hydantoinase_B"/>
</dbReference>
<dbReference type="GO" id="GO:0006749">
    <property type="term" value="P:glutathione metabolic process"/>
    <property type="evidence" value="ECO:0007669"/>
    <property type="project" value="TreeGrafter"/>
</dbReference>
<dbReference type="AlphaFoldDB" id="A0A657LU23"/>
<dbReference type="GO" id="GO:0005829">
    <property type="term" value="C:cytosol"/>
    <property type="evidence" value="ECO:0007669"/>
    <property type="project" value="TreeGrafter"/>
</dbReference>
<accession>A0A657LU23</accession>
<dbReference type="EMBL" id="LSRP01000080">
    <property type="protein sequence ID" value="OJF97754.1"/>
    <property type="molecule type" value="Genomic_DNA"/>
</dbReference>
<sequence>MSPATLCVDPVTQEIIEGKLMATVDEMGIVMARTSMSPVIYEVLDFACGLLTAEGELVAQMNGITLFTGTFGVQVKALIAKFAGNLFDGDILLSNDPYAGGTHACDFAIVKPLFAEGRIVAYAINVAHYLDVGGSVPGSLAPNATSVFQEGLRLPGVKVVRSDVFSDEILNIISENVRLPEIALGDLNAQVATVRVAARRMAELSSKYGITTVQAAFANLLDTSEKRSRAAISLLPDGCYEATDIIDGDGVSATPIVVTVAVTIAGDSIAADFTGCPPAVAGPINCARGALQSAVKTIIKAMVGPQAPSNEGWFRPLTVIAPSGTIFTAEKPSPTGWYYEGSVHASELVWKALAPLMPSRFSAGSYSSLCVVYISGTDKSGQPFIHIEPQHGGWGGSEHRDGANAVIALTDGDTYNYSVEVIEARFPLRVKRYGFNVEGGAGAGRRRGGFGIVREYEILSKDASAYGSFGRTSTLPWGMDGGGSGTANVLQITPADQGEPQSYGRVAHIDLKSGDLLRVVTGGGGGWGDAQQREPGLIEQDLQNGFLTEAEASALYGYERRIAG</sequence>
<evidence type="ECO:0000313" key="2">
    <source>
        <dbReference type="EMBL" id="OJF97754.1"/>
    </source>
</evidence>
<dbReference type="InterPro" id="IPR045079">
    <property type="entry name" value="Oxoprolinase-like"/>
</dbReference>
<proteinExistence type="predicted"/>
<organism evidence="2 3">
    <name type="scientific">Pararhizobium antarcticum</name>
    <dbReference type="NCBI Taxonomy" id="1798805"/>
    <lineage>
        <taxon>Bacteria</taxon>
        <taxon>Pseudomonadati</taxon>
        <taxon>Pseudomonadota</taxon>
        <taxon>Alphaproteobacteria</taxon>
        <taxon>Hyphomicrobiales</taxon>
        <taxon>Rhizobiaceae</taxon>
        <taxon>Rhizobium/Agrobacterium group</taxon>
        <taxon>Pararhizobium</taxon>
    </lineage>
</organism>
<dbReference type="GO" id="GO:0017168">
    <property type="term" value="F:5-oxoprolinase (ATP-hydrolyzing) activity"/>
    <property type="evidence" value="ECO:0007669"/>
    <property type="project" value="TreeGrafter"/>
</dbReference>
<feature type="domain" description="Hydantoinase B/oxoprolinase" evidence="1">
    <location>
        <begin position="9"/>
        <end position="529"/>
    </location>
</feature>
<dbReference type="Proteomes" id="UP000182661">
    <property type="component" value="Unassembled WGS sequence"/>
</dbReference>
<reference evidence="2 3" key="1">
    <citation type="submission" date="2016-02" db="EMBL/GenBank/DDBJ databases">
        <title>Genome sequencing of a beta-galactosidase producing bacteria Rhizobium sp. 59.</title>
        <authorList>
            <person name="Wang D."/>
            <person name="Kot W."/>
            <person name="Qin Y."/>
            <person name="Hansen L."/>
            <person name="Naqvi K."/>
            <person name="Rensing C."/>
        </authorList>
    </citation>
    <scope>NUCLEOTIDE SEQUENCE [LARGE SCALE GENOMIC DNA]</scope>
    <source>
        <strain evidence="2 3">59</strain>
    </source>
</reference>
<dbReference type="Pfam" id="PF02538">
    <property type="entry name" value="Hydantoinase_B"/>
    <property type="match status" value="1"/>
</dbReference>
<gene>
    <name evidence="2" type="ORF">AX760_15940</name>
</gene>
<dbReference type="PANTHER" id="PTHR11365">
    <property type="entry name" value="5-OXOPROLINASE RELATED"/>
    <property type="match status" value="1"/>
</dbReference>
<dbReference type="PANTHER" id="PTHR11365:SF23">
    <property type="entry name" value="HYPOTHETICAL 5-OXOPROLINASE (EUROFUNG)-RELATED"/>
    <property type="match status" value="1"/>
</dbReference>